<dbReference type="PROSITE" id="PS51007">
    <property type="entry name" value="CYTC"/>
    <property type="match status" value="3"/>
</dbReference>
<dbReference type="InterPro" id="IPR036909">
    <property type="entry name" value="Cyt_c-like_dom_sf"/>
</dbReference>
<keyword evidence="10" id="KW-1133">Transmembrane helix</keyword>
<organism evidence="13 14">
    <name type="scientific">Tatumella terrea</name>
    <dbReference type="NCBI Taxonomy" id="419007"/>
    <lineage>
        <taxon>Bacteria</taxon>
        <taxon>Pseudomonadati</taxon>
        <taxon>Pseudomonadota</taxon>
        <taxon>Gammaproteobacteria</taxon>
        <taxon>Enterobacterales</taxon>
        <taxon>Erwiniaceae</taxon>
        <taxon>Tatumella</taxon>
    </lineage>
</organism>
<feature type="transmembrane region" description="Helical" evidence="10">
    <location>
        <begin position="419"/>
        <end position="444"/>
    </location>
</feature>
<keyword evidence="5 11" id="KW-0732">Signal</keyword>
<dbReference type="InterPro" id="IPR014353">
    <property type="entry name" value="Membr-bd_ADH_cyt_c"/>
</dbReference>
<evidence type="ECO:0000313" key="14">
    <source>
        <dbReference type="Proteomes" id="UP001596230"/>
    </source>
</evidence>
<dbReference type="RefSeq" id="WP_385953556.1">
    <property type="nucleotide sequence ID" value="NZ_JBHSUB010000018.1"/>
</dbReference>
<comment type="caution">
    <text evidence="13">The sequence shown here is derived from an EMBL/GenBank/DDBJ whole genome shotgun (WGS) entry which is preliminary data.</text>
</comment>
<evidence type="ECO:0000256" key="7">
    <source>
        <dbReference type="ARBA" id="ARBA00023004"/>
    </source>
</evidence>
<dbReference type="PIRSF" id="PIRSF000018">
    <property type="entry name" value="Mb_ADH_cyt_c"/>
    <property type="match status" value="1"/>
</dbReference>
<gene>
    <name evidence="13" type="ORF">ACFP9W_15065</name>
</gene>
<evidence type="ECO:0000256" key="4">
    <source>
        <dbReference type="ARBA" id="ARBA00022723"/>
    </source>
</evidence>
<dbReference type="SUPFAM" id="SSF46626">
    <property type="entry name" value="Cytochrome c"/>
    <property type="match status" value="3"/>
</dbReference>
<keyword evidence="6" id="KW-0677">Repeat</keyword>
<evidence type="ECO:0000313" key="13">
    <source>
        <dbReference type="EMBL" id="MFC6379373.1"/>
    </source>
</evidence>
<feature type="domain" description="Cytochrome c" evidence="12">
    <location>
        <begin position="177"/>
        <end position="286"/>
    </location>
</feature>
<evidence type="ECO:0000256" key="8">
    <source>
        <dbReference type="ARBA" id="ARBA00023136"/>
    </source>
</evidence>
<keyword evidence="4 9" id="KW-0479">Metal-binding</keyword>
<reference evidence="14" key="1">
    <citation type="journal article" date="2019" name="Int. J. Syst. Evol. Microbiol.">
        <title>The Global Catalogue of Microorganisms (GCM) 10K type strain sequencing project: providing services to taxonomists for standard genome sequencing and annotation.</title>
        <authorList>
            <consortium name="The Broad Institute Genomics Platform"/>
            <consortium name="The Broad Institute Genome Sequencing Center for Infectious Disease"/>
            <person name="Wu L."/>
            <person name="Ma J."/>
        </authorList>
    </citation>
    <scope>NUCLEOTIDE SEQUENCE [LARGE SCALE GENOMIC DNA]</scope>
    <source>
        <strain evidence="14">CGMCC 1.18518</strain>
    </source>
</reference>
<dbReference type="EMBL" id="JBHSUB010000018">
    <property type="protein sequence ID" value="MFC6379373.1"/>
    <property type="molecule type" value="Genomic_DNA"/>
</dbReference>
<dbReference type="InterPro" id="IPR051459">
    <property type="entry name" value="Cytochrome_c-type_DH"/>
</dbReference>
<dbReference type="Proteomes" id="UP001596230">
    <property type="component" value="Unassembled WGS sequence"/>
</dbReference>
<dbReference type="InterPro" id="IPR009056">
    <property type="entry name" value="Cyt_c-like_dom"/>
</dbReference>
<accession>A0ABW1W3U7</accession>
<dbReference type="Pfam" id="PF13442">
    <property type="entry name" value="Cytochrome_CBB3"/>
    <property type="match status" value="1"/>
</dbReference>
<evidence type="ECO:0000256" key="11">
    <source>
        <dbReference type="SAM" id="SignalP"/>
    </source>
</evidence>
<evidence type="ECO:0000256" key="6">
    <source>
        <dbReference type="ARBA" id="ARBA00022737"/>
    </source>
</evidence>
<name>A0ABW1W3U7_9GAMM</name>
<evidence type="ECO:0000256" key="3">
    <source>
        <dbReference type="ARBA" id="ARBA00022617"/>
    </source>
</evidence>
<feature type="chain" id="PRO_5047186422" evidence="11">
    <location>
        <begin position="25"/>
        <end position="451"/>
    </location>
</feature>
<keyword evidence="14" id="KW-1185">Reference proteome</keyword>
<evidence type="ECO:0000256" key="9">
    <source>
        <dbReference type="PROSITE-ProRule" id="PRU00433"/>
    </source>
</evidence>
<feature type="domain" description="Cytochrome c" evidence="12">
    <location>
        <begin position="312"/>
        <end position="395"/>
    </location>
</feature>
<keyword evidence="8 10" id="KW-0472">Membrane</keyword>
<dbReference type="Pfam" id="PF00034">
    <property type="entry name" value="Cytochrom_C"/>
    <property type="match status" value="1"/>
</dbReference>
<evidence type="ECO:0000259" key="12">
    <source>
        <dbReference type="PROSITE" id="PS51007"/>
    </source>
</evidence>
<proteinExistence type="predicted"/>
<dbReference type="Gene3D" id="1.10.760.10">
    <property type="entry name" value="Cytochrome c-like domain"/>
    <property type="match status" value="3"/>
</dbReference>
<keyword evidence="3 9" id="KW-0349">Heme</keyword>
<dbReference type="PANTHER" id="PTHR35008:SF8">
    <property type="entry name" value="ALCOHOL DEHYDROGENASE CYTOCHROME C SUBUNIT"/>
    <property type="match status" value="1"/>
</dbReference>
<keyword evidence="2" id="KW-1003">Cell membrane</keyword>
<sequence>MKKLLSLSIAAALGGILFGQPAGAADNDGQALVKQGEYLAVAGDCAACHTAPGGKPFAGGLAINTPIGNIISTNITPSETAGIGRYSLTDFERAIRQGIRRDGAHLYPAMPYTSYAVITDSDMKALYAYFMQGVAPVDVRPQTTALPFPFNLRFSMAVWDSLYARAAPFVADAGHSAEWNRGAYLVQGLAHCSTCHTPRNFLMAEQSGQALAGASLGTWFAPNITPDKQAGIGQWSAGDIASYLQTGRSPTGSQAGGPMLEAIDKSFSKLSAADIHAIVTYLQGVKPQSANAPPGRLAATQPLISDVGLMNGSASQGGRLYAEHCSTCHQVSGQGSHGLPALYNNAAFRRPVADNAVMAILDGLTPASGQAMPAFRTVMNDQQVATLVNYLFKNDGDAGVRTTPERVNTLRNGGAPSPLLAIAKGGMIALLVVVIVLVIGGGILKSRRRQR</sequence>
<evidence type="ECO:0000256" key="5">
    <source>
        <dbReference type="ARBA" id="ARBA00022729"/>
    </source>
</evidence>
<evidence type="ECO:0000256" key="1">
    <source>
        <dbReference type="ARBA" id="ARBA00004236"/>
    </source>
</evidence>
<dbReference type="PANTHER" id="PTHR35008">
    <property type="entry name" value="BLL4482 PROTEIN-RELATED"/>
    <property type="match status" value="1"/>
</dbReference>
<feature type="domain" description="Cytochrome c" evidence="12">
    <location>
        <begin position="31"/>
        <end position="134"/>
    </location>
</feature>
<protein>
    <submittedName>
        <fullName evidence="13">C-type cytochrome</fullName>
    </submittedName>
</protein>
<evidence type="ECO:0000256" key="2">
    <source>
        <dbReference type="ARBA" id="ARBA00022475"/>
    </source>
</evidence>
<feature type="signal peptide" evidence="11">
    <location>
        <begin position="1"/>
        <end position="24"/>
    </location>
</feature>
<keyword evidence="10" id="KW-0812">Transmembrane</keyword>
<comment type="subcellular location">
    <subcellularLocation>
        <location evidence="1">Cell membrane</location>
    </subcellularLocation>
</comment>
<evidence type="ECO:0000256" key="10">
    <source>
        <dbReference type="SAM" id="Phobius"/>
    </source>
</evidence>
<keyword evidence="7 9" id="KW-0408">Iron</keyword>